<dbReference type="Pfam" id="PF01535">
    <property type="entry name" value="PPR"/>
    <property type="match status" value="4"/>
</dbReference>
<keyword evidence="3" id="KW-0677">Repeat</keyword>
<gene>
    <name evidence="6" type="ORF">O6P43_010046</name>
</gene>
<dbReference type="InterPro" id="IPR002885">
    <property type="entry name" value="PPR_rpt"/>
</dbReference>
<reference evidence="6" key="1">
    <citation type="journal article" date="2023" name="Science">
        <title>Elucidation of the pathway for biosynthesis of saponin adjuvants from the soapbark tree.</title>
        <authorList>
            <person name="Reed J."/>
            <person name="Orme A."/>
            <person name="El-Demerdash A."/>
            <person name="Owen C."/>
            <person name="Martin L.B.B."/>
            <person name="Misra R.C."/>
            <person name="Kikuchi S."/>
            <person name="Rejzek M."/>
            <person name="Martin A.C."/>
            <person name="Harkess A."/>
            <person name="Leebens-Mack J."/>
            <person name="Louveau T."/>
            <person name="Stephenson M.J."/>
            <person name="Osbourn A."/>
        </authorList>
    </citation>
    <scope>NUCLEOTIDE SEQUENCE</scope>
    <source>
        <strain evidence="6">S10</strain>
    </source>
</reference>
<keyword evidence="7" id="KW-1185">Reference proteome</keyword>
<comment type="subcellular location">
    <subcellularLocation>
        <location evidence="1">Mitochondrion</location>
    </subcellularLocation>
</comment>
<evidence type="ECO:0000256" key="1">
    <source>
        <dbReference type="ARBA" id="ARBA00004173"/>
    </source>
</evidence>
<keyword evidence="4" id="KW-0809">Transit peptide</keyword>
<dbReference type="KEGG" id="qsa:O6P43_010046"/>
<dbReference type="GO" id="GO:0005739">
    <property type="term" value="C:mitochondrion"/>
    <property type="evidence" value="ECO:0007669"/>
    <property type="project" value="UniProtKB-SubCell"/>
</dbReference>
<evidence type="ECO:0000256" key="4">
    <source>
        <dbReference type="ARBA" id="ARBA00022946"/>
    </source>
</evidence>
<dbReference type="PANTHER" id="PTHR45717:SF15">
    <property type="entry name" value="AGL218WP"/>
    <property type="match status" value="1"/>
</dbReference>
<dbReference type="Gene3D" id="1.25.40.10">
    <property type="entry name" value="Tetratricopeptide repeat domain"/>
    <property type="match status" value="3"/>
</dbReference>
<evidence type="ECO:0000313" key="7">
    <source>
        <dbReference type="Proteomes" id="UP001163823"/>
    </source>
</evidence>
<name>A0AAD7PZL5_QUISA</name>
<dbReference type="SUPFAM" id="SSF48452">
    <property type="entry name" value="TPR-like"/>
    <property type="match status" value="1"/>
</dbReference>
<dbReference type="EMBL" id="JARAOO010000004">
    <property type="protein sequence ID" value="KAJ7972107.1"/>
    <property type="molecule type" value="Genomic_DNA"/>
</dbReference>
<dbReference type="FunFam" id="1.25.40.10:FF:000394">
    <property type="entry name" value="Pentatricopeptide repeat-containing protein, mitochondrial"/>
    <property type="match status" value="1"/>
</dbReference>
<comment type="similarity">
    <text evidence="2">Belongs to the PPR family. P subfamily.</text>
</comment>
<dbReference type="AlphaFoldDB" id="A0AAD7PZL5"/>
<comment type="caution">
    <text evidence="6">The sequence shown here is derived from an EMBL/GenBank/DDBJ whole genome shotgun (WGS) entry which is preliminary data.</text>
</comment>
<dbReference type="NCBIfam" id="TIGR00756">
    <property type="entry name" value="PPR"/>
    <property type="match status" value="1"/>
</dbReference>
<protein>
    <submittedName>
        <fullName evidence="6">Pentatricopeptide repeat-containing protein, mitochondrial</fullName>
    </submittedName>
</protein>
<dbReference type="InterPro" id="IPR011990">
    <property type="entry name" value="TPR-like_helical_dom_sf"/>
</dbReference>
<evidence type="ECO:0000256" key="3">
    <source>
        <dbReference type="ARBA" id="ARBA00022737"/>
    </source>
</evidence>
<accession>A0AAD7PZL5</accession>
<dbReference type="Proteomes" id="UP001163823">
    <property type="component" value="Chromosome 4"/>
</dbReference>
<evidence type="ECO:0000256" key="2">
    <source>
        <dbReference type="ARBA" id="ARBA00007626"/>
    </source>
</evidence>
<keyword evidence="5" id="KW-0496">Mitochondrion</keyword>
<organism evidence="6 7">
    <name type="scientific">Quillaja saponaria</name>
    <name type="common">Soap bark tree</name>
    <dbReference type="NCBI Taxonomy" id="32244"/>
    <lineage>
        <taxon>Eukaryota</taxon>
        <taxon>Viridiplantae</taxon>
        <taxon>Streptophyta</taxon>
        <taxon>Embryophyta</taxon>
        <taxon>Tracheophyta</taxon>
        <taxon>Spermatophyta</taxon>
        <taxon>Magnoliopsida</taxon>
        <taxon>eudicotyledons</taxon>
        <taxon>Gunneridae</taxon>
        <taxon>Pentapetalae</taxon>
        <taxon>rosids</taxon>
        <taxon>fabids</taxon>
        <taxon>Fabales</taxon>
        <taxon>Quillajaceae</taxon>
        <taxon>Quillaja</taxon>
    </lineage>
</organism>
<dbReference type="PANTHER" id="PTHR45717">
    <property type="entry name" value="OS12G0527900 PROTEIN"/>
    <property type="match status" value="1"/>
</dbReference>
<dbReference type="GO" id="GO:0003729">
    <property type="term" value="F:mRNA binding"/>
    <property type="evidence" value="ECO:0007669"/>
    <property type="project" value="UniProtKB-ARBA"/>
</dbReference>
<evidence type="ECO:0000256" key="5">
    <source>
        <dbReference type="ARBA" id="ARBA00023128"/>
    </source>
</evidence>
<sequence length="620" mass="70215">MWALRRVSVPLRSHCFGMGISHACCAKLETPTACNGDEAGVFDSPLIRFLCLKKNYRYQTDNVSLRFNVGSRELSSQADAKSIGEEGDLEDGFSELETTAAGGIQDSHIDGEKNDVNSEAELSDDDFGDTAQNELEESETDPTKKSSPRKRVESALFKAIMNAPSFSVYTALDQWVKEGKDLSQAEILQAMLNLRKRQMYGQALQLSGWIEANKKHDFVERDYASRLDLIAKVSGIQKAEQYIQQIPKSFRGEVVYRTLLANFVLKNNVKKAEELFYKMKDLEFPITSFACEQLLLLYKRLDKKKIADILLLMEKENVKPSLFGYKILIDTKGMSNDIIGMDQIVETMKADGFEPNLWIQAALAKYYTLGGHTEKAEALLMEMEGGNLKENRRACSFLLPLYAVLGKADEVGRIWNLCKSNPKLEECMAAIEAWGRLEKIEEAEAVFDRTLKTWKRLSSKFYISLLHVYVNHKMLTKGKDLVKRMADSGCQIGPVTWDALVKLYVDVGEVEKADSLLQKATQQSQMKPLYNSYLTIMDQYAKRGDVHNSEKIFHKMRLAGYTARLRHFQALIQAYINAKVPAYGMRDRMKADNIFPNKALANQLAQVDAFRNTAVSELFD</sequence>
<proteinExistence type="inferred from homology"/>
<evidence type="ECO:0000313" key="6">
    <source>
        <dbReference type="EMBL" id="KAJ7972107.1"/>
    </source>
</evidence>